<evidence type="ECO:0000256" key="1">
    <source>
        <dbReference type="SAM" id="MobiDB-lite"/>
    </source>
</evidence>
<feature type="compositionally biased region" description="Polar residues" evidence="1">
    <location>
        <begin position="121"/>
        <end position="137"/>
    </location>
</feature>
<geneLocation type="plasmid" evidence="2">
    <name>pIGAnt2</name>
</geneLocation>
<keyword evidence="2" id="KW-0614">Plasmid</keyword>
<organism evidence="2">
    <name type="scientific">Halomonas sp. Ant2</name>
    <dbReference type="NCBI Taxonomy" id="1630300"/>
    <lineage>
        <taxon>Bacteria</taxon>
        <taxon>Pseudomonadati</taxon>
        <taxon>Pseudomonadota</taxon>
        <taxon>Gammaproteobacteria</taxon>
        <taxon>Oceanospirillales</taxon>
        <taxon>Halomonadaceae</taxon>
        <taxon>Halomonas</taxon>
    </lineage>
</organism>
<proteinExistence type="predicted"/>
<dbReference type="EMBL" id="KP228014">
    <property type="protein sequence ID" value="AJY53639.1"/>
    <property type="molecule type" value="Genomic_DNA"/>
</dbReference>
<dbReference type="AlphaFoldDB" id="A0A0D5MBG8"/>
<reference evidence="2" key="1">
    <citation type="submission" date="2014-12" db="EMBL/GenBank/DDBJ databases">
        <title>Plasmid pIGAnt2 from Antarctic Halomonas sp. strain.</title>
        <authorList>
            <person name="Zaleski P."/>
            <person name="Fedorowicz M."/>
            <person name="Kieryl P."/>
            <person name="Wawrzyniak P."/>
            <person name="Plucienniczak G."/>
            <person name="Plucienniczak A."/>
        </authorList>
    </citation>
    <scope>NUCLEOTIDE SEQUENCE</scope>
    <source>
        <strain evidence="2">Ant2</strain>
        <plasmid evidence="2">pIGAnt2</plasmid>
    </source>
</reference>
<gene>
    <name evidence="2" type="primary">repB</name>
</gene>
<name>A0A0D5MBG8_9GAMM</name>
<protein>
    <submittedName>
        <fullName evidence="2">RepB</fullName>
    </submittedName>
</protein>
<evidence type="ECO:0000313" key="2">
    <source>
        <dbReference type="EMBL" id="AJY53639.1"/>
    </source>
</evidence>
<accession>A0A0D5MBG8</accession>
<dbReference type="RefSeq" id="WP_173057763.1">
    <property type="nucleotide sequence ID" value="NZ_KP228014.1"/>
</dbReference>
<feature type="region of interest" description="Disordered" evidence="1">
    <location>
        <begin position="100"/>
        <end position="141"/>
    </location>
</feature>
<sequence>MQKLTIGRMAKLYGLHRSTLYDAVSKGRISAGFDGKGQRVIELSEMIRVYGEPLNDARQNPTSPPDAYQTLADSELLSRFDALIEVVKEQRDELKALREEVHQLRRLPPPLATPIDKLEASQKQPTTSKPSDKSGGSVSFADIEKKLAKRLGR</sequence>